<dbReference type="Proteomes" id="UP001239213">
    <property type="component" value="Unassembled WGS sequence"/>
</dbReference>
<dbReference type="SUPFAM" id="SSF52540">
    <property type="entry name" value="P-loop containing nucleoside triphosphate hydrolases"/>
    <property type="match status" value="1"/>
</dbReference>
<evidence type="ECO:0000313" key="7">
    <source>
        <dbReference type="EMBL" id="KAK1452780.1"/>
    </source>
</evidence>
<dbReference type="Pfam" id="PF00005">
    <property type="entry name" value="ABC_tran"/>
    <property type="match status" value="1"/>
</dbReference>
<keyword evidence="4" id="KW-0812">Transmembrane</keyword>
<protein>
    <submittedName>
        <fullName evidence="7">ABC multidrug transporter</fullName>
    </submittedName>
</protein>
<evidence type="ECO:0000259" key="5">
    <source>
        <dbReference type="Pfam" id="PF00005"/>
    </source>
</evidence>
<dbReference type="GO" id="GO:0042626">
    <property type="term" value="F:ATPase-coupled transmembrane transporter activity"/>
    <property type="evidence" value="ECO:0007669"/>
    <property type="project" value="InterPro"/>
</dbReference>
<feature type="domain" description="ABC transporter" evidence="5">
    <location>
        <begin position="120"/>
        <end position="270"/>
    </location>
</feature>
<evidence type="ECO:0000259" key="6">
    <source>
        <dbReference type="Pfam" id="PF06422"/>
    </source>
</evidence>
<dbReference type="Gene3D" id="3.40.50.300">
    <property type="entry name" value="P-loop containing nucleotide triphosphate hydrolases"/>
    <property type="match status" value="1"/>
</dbReference>
<proteinExistence type="inferred from homology"/>
<dbReference type="PANTHER" id="PTHR19241">
    <property type="entry name" value="ATP-BINDING CASSETTE TRANSPORTER"/>
    <property type="match status" value="1"/>
</dbReference>
<dbReference type="InterPro" id="IPR027417">
    <property type="entry name" value="P-loop_NTPase"/>
</dbReference>
<comment type="caution">
    <text evidence="7">The sequence shown here is derived from an EMBL/GenBank/DDBJ whole genome shotgun (WGS) entry which is preliminary data.</text>
</comment>
<dbReference type="GO" id="GO:0016020">
    <property type="term" value="C:membrane"/>
    <property type="evidence" value="ECO:0007669"/>
    <property type="project" value="InterPro"/>
</dbReference>
<reference evidence="7" key="1">
    <citation type="submission" date="2016-11" db="EMBL/GenBank/DDBJ databases">
        <title>The genome sequence of Colletotrichum cuscutae.</title>
        <authorList>
            <person name="Baroncelli R."/>
        </authorList>
    </citation>
    <scope>NUCLEOTIDE SEQUENCE</scope>
    <source>
        <strain evidence="7">IMI 304802</strain>
    </source>
</reference>
<evidence type="ECO:0000256" key="3">
    <source>
        <dbReference type="SAM" id="MobiDB-lite"/>
    </source>
</evidence>
<keyword evidence="4" id="KW-0472">Membrane</keyword>
<keyword evidence="4" id="KW-1133">Transmembrane helix</keyword>
<evidence type="ECO:0000256" key="1">
    <source>
        <dbReference type="ARBA" id="ARBA00006012"/>
    </source>
</evidence>
<dbReference type="GO" id="GO:0005524">
    <property type="term" value="F:ATP binding"/>
    <property type="evidence" value="ECO:0007669"/>
    <property type="project" value="InterPro"/>
</dbReference>
<keyword evidence="2" id="KW-0813">Transport</keyword>
<feature type="domain" description="CDR ABC transporter" evidence="6">
    <location>
        <begin position="2"/>
        <end position="76"/>
    </location>
</feature>
<gene>
    <name evidence="7" type="ORF">CCUS01_10654</name>
</gene>
<name>A0AAI9U998_9PEZI</name>
<evidence type="ECO:0000256" key="2">
    <source>
        <dbReference type="ARBA" id="ARBA00022448"/>
    </source>
</evidence>
<keyword evidence="8" id="KW-1185">Reference proteome</keyword>
<sequence>MGPGYDSVAANERVCSTAGSVPGQDIVSGTAYLSTSVMIIYIILFMGLHLFATEYIASERSKGEVLVFSRKAMSKRRKQGAVNIETGAPAAGAQQRSEDDSKGVAGIEKQTSGEPRRILDHVDGWVKPRTLTALMGVSGAGKTTLLDVLATRITMGVISGNILVNSQPRNDSFQHKTGYVTQQDLHLHTSTVRKALNFSALLRQPDTYSHKEKLEYVNTVINLLSIKEYSDAIIGIPGKSLNVEQRKRPTISVELAARPQLLLFLDKPTSGLDSQTS</sequence>
<dbReference type="EMBL" id="MPDP01000294">
    <property type="protein sequence ID" value="KAK1452780.1"/>
    <property type="molecule type" value="Genomic_DNA"/>
</dbReference>
<dbReference type="GO" id="GO:0016887">
    <property type="term" value="F:ATP hydrolysis activity"/>
    <property type="evidence" value="ECO:0007669"/>
    <property type="project" value="InterPro"/>
</dbReference>
<dbReference type="InterPro" id="IPR010929">
    <property type="entry name" value="PDR_CDR_ABC"/>
</dbReference>
<organism evidence="7 8">
    <name type="scientific">Colletotrichum cuscutae</name>
    <dbReference type="NCBI Taxonomy" id="1209917"/>
    <lineage>
        <taxon>Eukaryota</taxon>
        <taxon>Fungi</taxon>
        <taxon>Dikarya</taxon>
        <taxon>Ascomycota</taxon>
        <taxon>Pezizomycotina</taxon>
        <taxon>Sordariomycetes</taxon>
        <taxon>Hypocreomycetidae</taxon>
        <taxon>Glomerellales</taxon>
        <taxon>Glomerellaceae</taxon>
        <taxon>Colletotrichum</taxon>
        <taxon>Colletotrichum acutatum species complex</taxon>
    </lineage>
</organism>
<feature type="transmembrane region" description="Helical" evidence="4">
    <location>
        <begin position="31"/>
        <end position="52"/>
    </location>
</feature>
<dbReference type="Pfam" id="PF06422">
    <property type="entry name" value="PDR_CDR"/>
    <property type="match status" value="1"/>
</dbReference>
<dbReference type="InterPro" id="IPR003439">
    <property type="entry name" value="ABC_transporter-like_ATP-bd"/>
</dbReference>
<accession>A0AAI9U998</accession>
<evidence type="ECO:0000313" key="8">
    <source>
        <dbReference type="Proteomes" id="UP001239213"/>
    </source>
</evidence>
<dbReference type="AlphaFoldDB" id="A0AAI9U998"/>
<evidence type="ECO:0000256" key="4">
    <source>
        <dbReference type="SAM" id="Phobius"/>
    </source>
</evidence>
<feature type="region of interest" description="Disordered" evidence="3">
    <location>
        <begin position="79"/>
        <end position="112"/>
    </location>
</feature>
<comment type="similarity">
    <text evidence="1">Belongs to the ABC transporter superfamily. ABCG family. PDR (TC 3.A.1.205) subfamily.</text>
</comment>